<evidence type="ECO:0000313" key="3">
    <source>
        <dbReference type="EMBL" id="KAF4591827.1"/>
    </source>
</evidence>
<evidence type="ECO:0000256" key="2">
    <source>
        <dbReference type="SAM" id="SignalP"/>
    </source>
</evidence>
<feature type="compositionally biased region" description="Low complexity" evidence="1">
    <location>
        <begin position="111"/>
        <end position="141"/>
    </location>
</feature>
<evidence type="ECO:0000256" key="1">
    <source>
        <dbReference type="SAM" id="MobiDB-lite"/>
    </source>
</evidence>
<reference evidence="3 4" key="1">
    <citation type="journal article" date="2020" name="G3 (Bethesda)">
        <title>Genetic Underpinnings of Host Manipulation by Ophiocordyceps as Revealed by Comparative Transcriptomics.</title>
        <authorList>
            <person name="Will I."/>
            <person name="Das B."/>
            <person name="Trinh T."/>
            <person name="Brachmann A."/>
            <person name="Ohm R.A."/>
            <person name="de Bekker C."/>
        </authorList>
    </citation>
    <scope>NUCLEOTIDE SEQUENCE [LARGE SCALE GENOMIC DNA]</scope>
    <source>
        <strain evidence="3 4">EC05</strain>
    </source>
</reference>
<feature type="chain" id="PRO_5034361651" evidence="2">
    <location>
        <begin position="18"/>
        <end position="292"/>
    </location>
</feature>
<comment type="caution">
    <text evidence="3">The sequence shown here is derived from an EMBL/GenBank/DDBJ whole genome shotgun (WGS) entry which is preliminary data.</text>
</comment>
<gene>
    <name evidence="3" type="ORF">GQ602_002126</name>
</gene>
<feature type="compositionally biased region" description="Basic and acidic residues" evidence="1">
    <location>
        <begin position="86"/>
        <end position="95"/>
    </location>
</feature>
<feature type="compositionally biased region" description="Polar residues" evidence="1">
    <location>
        <begin position="142"/>
        <end position="154"/>
    </location>
</feature>
<dbReference type="Proteomes" id="UP000562929">
    <property type="component" value="Unassembled WGS sequence"/>
</dbReference>
<name>A0A8H4Q9V8_9HYPO</name>
<feature type="region of interest" description="Disordered" evidence="1">
    <location>
        <begin position="72"/>
        <end position="154"/>
    </location>
</feature>
<dbReference type="OrthoDB" id="10422708at2759"/>
<sequence length="292" mass="31508">MKTTTVFVLGLVSGVLAAPLGADSRVLREEVVRLNQTHPGQRPVSRVASMRQGGMDDNLIPLGVKPMMSHVQHDNQRGSRNGWRGYKHDNKHGDIPPEYYGGMDKAGSGHPPVSTPVSKPVPTPETTSPTPKPNGTTPNTSLRATTQYQSPQSQAGSARFPFLWRKPNLLPLLLPSNLTTAPPAAATPTITAATSPAKFSFLDLFKPKSKAGEDLAAVSKQPKKPKNFLADFFKRMKEYFTKVLERGKEIFAKYLGPKGEKGIKQGTTSKVGDYAAEPAAADEKGDPSPLGR</sequence>
<accession>A0A8H4Q9V8</accession>
<evidence type="ECO:0000313" key="4">
    <source>
        <dbReference type="Proteomes" id="UP000562929"/>
    </source>
</evidence>
<keyword evidence="4" id="KW-1185">Reference proteome</keyword>
<organism evidence="3 4">
    <name type="scientific">Ophiocordyceps camponoti-floridani</name>
    <dbReference type="NCBI Taxonomy" id="2030778"/>
    <lineage>
        <taxon>Eukaryota</taxon>
        <taxon>Fungi</taxon>
        <taxon>Dikarya</taxon>
        <taxon>Ascomycota</taxon>
        <taxon>Pezizomycotina</taxon>
        <taxon>Sordariomycetes</taxon>
        <taxon>Hypocreomycetidae</taxon>
        <taxon>Hypocreales</taxon>
        <taxon>Ophiocordycipitaceae</taxon>
        <taxon>Ophiocordyceps</taxon>
    </lineage>
</organism>
<feature type="signal peptide" evidence="2">
    <location>
        <begin position="1"/>
        <end position="17"/>
    </location>
</feature>
<protein>
    <submittedName>
        <fullName evidence="3">Uncharacterized protein</fullName>
    </submittedName>
</protein>
<feature type="region of interest" description="Disordered" evidence="1">
    <location>
        <begin position="258"/>
        <end position="292"/>
    </location>
</feature>
<keyword evidence="2" id="KW-0732">Signal</keyword>
<proteinExistence type="predicted"/>
<dbReference type="AlphaFoldDB" id="A0A8H4Q9V8"/>
<dbReference type="EMBL" id="JAACLJ010000002">
    <property type="protein sequence ID" value="KAF4591827.1"/>
    <property type="molecule type" value="Genomic_DNA"/>
</dbReference>